<accession>A0A9D4HXU3</accession>
<name>A0A9D4HXU3_DREPO</name>
<organism evidence="1 2">
    <name type="scientific">Dreissena polymorpha</name>
    <name type="common">Zebra mussel</name>
    <name type="synonym">Mytilus polymorpha</name>
    <dbReference type="NCBI Taxonomy" id="45954"/>
    <lineage>
        <taxon>Eukaryota</taxon>
        <taxon>Metazoa</taxon>
        <taxon>Spiralia</taxon>
        <taxon>Lophotrochozoa</taxon>
        <taxon>Mollusca</taxon>
        <taxon>Bivalvia</taxon>
        <taxon>Autobranchia</taxon>
        <taxon>Heteroconchia</taxon>
        <taxon>Euheterodonta</taxon>
        <taxon>Imparidentia</taxon>
        <taxon>Neoheterodontei</taxon>
        <taxon>Myida</taxon>
        <taxon>Dreissenoidea</taxon>
        <taxon>Dreissenidae</taxon>
        <taxon>Dreissena</taxon>
    </lineage>
</organism>
<keyword evidence="2" id="KW-1185">Reference proteome</keyword>
<sequence>MVIHGKMATIMHEAYLAEESGDLSRLGGIHSVKSIVSESVSQPPCRFSPTLFGLCYANIGKVSLLGTRLVISFFNR</sequence>
<evidence type="ECO:0000313" key="1">
    <source>
        <dbReference type="EMBL" id="KAH3736748.1"/>
    </source>
</evidence>
<reference evidence="1" key="1">
    <citation type="journal article" date="2019" name="bioRxiv">
        <title>The Genome of the Zebra Mussel, Dreissena polymorpha: A Resource for Invasive Species Research.</title>
        <authorList>
            <person name="McCartney M.A."/>
            <person name="Auch B."/>
            <person name="Kono T."/>
            <person name="Mallez S."/>
            <person name="Zhang Y."/>
            <person name="Obille A."/>
            <person name="Becker A."/>
            <person name="Abrahante J.E."/>
            <person name="Garbe J."/>
            <person name="Badalamenti J.P."/>
            <person name="Herman A."/>
            <person name="Mangelson H."/>
            <person name="Liachko I."/>
            <person name="Sullivan S."/>
            <person name="Sone E.D."/>
            <person name="Koren S."/>
            <person name="Silverstein K.A.T."/>
            <person name="Beckman K.B."/>
            <person name="Gohl D.M."/>
        </authorList>
    </citation>
    <scope>NUCLEOTIDE SEQUENCE</scope>
    <source>
        <strain evidence="1">Duluth1</strain>
        <tissue evidence="1">Whole animal</tissue>
    </source>
</reference>
<evidence type="ECO:0000313" key="2">
    <source>
        <dbReference type="Proteomes" id="UP000828390"/>
    </source>
</evidence>
<proteinExistence type="predicted"/>
<reference evidence="1" key="2">
    <citation type="submission" date="2020-11" db="EMBL/GenBank/DDBJ databases">
        <authorList>
            <person name="McCartney M.A."/>
            <person name="Auch B."/>
            <person name="Kono T."/>
            <person name="Mallez S."/>
            <person name="Becker A."/>
            <person name="Gohl D.M."/>
            <person name="Silverstein K.A.T."/>
            <person name="Koren S."/>
            <person name="Bechman K.B."/>
            <person name="Herman A."/>
            <person name="Abrahante J.E."/>
            <person name="Garbe J."/>
        </authorList>
    </citation>
    <scope>NUCLEOTIDE SEQUENCE</scope>
    <source>
        <strain evidence="1">Duluth1</strain>
        <tissue evidence="1">Whole animal</tissue>
    </source>
</reference>
<dbReference type="Proteomes" id="UP000828390">
    <property type="component" value="Unassembled WGS sequence"/>
</dbReference>
<dbReference type="AlphaFoldDB" id="A0A9D4HXU3"/>
<protein>
    <submittedName>
        <fullName evidence="1">Uncharacterized protein</fullName>
    </submittedName>
</protein>
<dbReference type="EMBL" id="JAIWYP010000011">
    <property type="protein sequence ID" value="KAH3736748.1"/>
    <property type="molecule type" value="Genomic_DNA"/>
</dbReference>
<comment type="caution">
    <text evidence="1">The sequence shown here is derived from an EMBL/GenBank/DDBJ whole genome shotgun (WGS) entry which is preliminary data.</text>
</comment>
<gene>
    <name evidence="1" type="ORF">DPMN_043321</name>
</gene>